<evidence type="ECO:0000313" key="7">
    <source>
        <dbReference type="EMBL" id="RII39706.1"/>
    </source>
</evidence>
<dbReference type="InterPro" id="IPR018660">
    <property type="entry name" value="MliC"/>
</dbReference>
<evidence type="ECO:0000256" key="1">
    <source>
        <dbReference type="ARBA" id="ARBA00022729"/>
    </source>
</evidence>
<organism evidence="7 8">
    <name type="scientific">Pseudooceanicola sediminis</name>
    <dbReference type="NCBI Taxonomy" id="2211117"/>
    <lineage>
        <taxon>Bacteria</taxon>
        <taxon>Pseudomonadati</taxon>
        <taxon>Pseudomonadota</taxon>
        <taxon>Alphaproteobacteria</taxon>
        <taxon>Rhodobacterales</taxon>
        <taxon>Paracoccaceae</taxon>
        <taxon>Pseudooceanicola</taxon>
    </lineage>
</organism>
<reference evidence="7 8" key="1">
    <citation type="submission" date="2018-08" db="EMBL/GenBank/DDBJ databases">
        <title>Pseudooceanicola sediminis CY03 in the family Rhodobacteracea.</title>
        <authorList>
            <person name="Zhang Y.-J."/>
        </authorList>
    </citation>
    <scope>NUCLEOTIDE SEQUENCE [LARGE SCALE GENOMIC DNA]</scope>
    <source>
        <strain evidence="7 8">CY03</strain>
    </source>
</reference>
<evidence type="ECO:0000256" key="2">
    <source>
        <dbReference type="ARBA" id="ARBA00023136"/>
    </source>
</evidence>
<dbReference type="AlphaFoldDB" id="A0A399JAP1"/>
<keyword evidence="4" id="KW-0449">Lipoprotein</keyword>
<keyword evidence="1 5" id="KW-0732">Signal</keyword>
<feature type="chain" id="PRO_5017187789" description="C-type lysozyme inhibitor domain-containing protein" evidence="5">
    <location>
        <begin position="21"/>
        <end position="113"/>
    </location>
</feature>
<dbReference type="Pfam" id="PF09864">
    <property type="entry name" value="MliC"/>
    <property type="match status" value="1"/>
</dbReference>
<gene>
    <name evidence="7" type="ORF">DL237_06065</name>
</gene>
<protein>
    <recommendedName>
        <fullName evidence="6">C-type lysozyme inhibitor domain-containing protein</fullName>
    </recommendedName>
</protein>
<dbReference type="EMBL" id="QWJJ01000004">
    <property type="protein sequence ID" value="RII39706.1"/>
    <property type="molecule type" value="Genomic_DNA"/>
</dbReference>
<feature type="signal peptide" evidence="5">
    <location>
        <begin position="1"/>
        <end position="20"/>
    </location>
</feature>
<evidence type="ECO:0000256" key="5">
    <source>
        <dbReference type="SAM" id="SignalP"/>
    </source>
</evidence>
<dbReference type="RefSeq" id="WP_119398140.1">
    <property type="nucleotide sequence ID" value="NZ_QWJJ01000004.1"/>
</dbReference>
<keyword evidence="8" id="KW-1185">Reference proteome</keyword>
<comment type="caution">
    <text evidence="7">The sequence shown here is derived from an EMBL/GenBank/DDBJ whole genome shotgun (WGS) entry which is preliminary data.</text>
</comment>
<keyword evidence="2" id="KW-0472">Membrane</keyword>
<dbReference type="Gene3D" id="2.40.128.200">
    <property type="match status" value="1"/>
</dbReference>
<accession>A0A399JAP1</accession>
<dbReference type="Proteomes" id="UP000265848">
    <property type="component" value="Unassembled WGS sequence"/>
</dbReference>
<evidence type="ECO:0000256" key="3">
    <source>
        <dbReference type="ARBA" id="ARBA00023139"/>
    </source>
</evidence>
<evidence type="ECO:0000313" key="8">
    <source>
        <dbReference type="Proteomes" id="UP000265848"/>
    </source>
</evidence>
<sequence length="113" mass="12476">MLRIALMSLMLSGLSGPLLAQENPLIRAIYTCERGVQIPVVYINGDTSVAVLWAEGQLITLERAESGSGARYMTPPNTSGYVWWSKGNTGKLDWFDNDIGEEVTLFAFCETEE</sequence>
<dbReference type="SUPFAM" id="SSF141488">
    <property type="entry name" value="YdhA-like"/>
    <property type="match status" value="1"/>
</dbReference>
<dbReference type="OrthoDB" id="7926518at2"/>
<proteinExistence type="predicted"/>
<feature type="domain" description="C-type lysozyme inhibitor" evidence="6">
    <location>
        <begin position="30"/>
        <end position="98"/>
    </location>
</feature>
<name>A0A399JAP1_9RHOB</name>
<dbReference type="InterPro" id="IPR036328">
    <property type="entry name" value="MliC_sf"/>
</dbReference>
<keyword evidence="3" id="KW-0564">Palmitate</keyword>
<evidence type="ECO:0000256" key="4">
    <source>
        <dbReference type="ARBA" id="ARBA00023288"/>
    </source>
</evidence>
<evidence type="ECO:0000259" key="6">
    <source>
        <dbReference type="Pfam" id="PF09864"/>
    </source>
</evidence>